<dbReference type="GeneID" id="26903278"/>
<feature type="compositionally biased region" description="Low complexity" evidence="1">
    <location>
        <begin position="586"/>
        <end position="597"/>
    </location>
</feature>
<evidence type="ECO:0000313" key="3">
    <source>
        <dbReference type="Proteomes" id="UP000037923"/>
    </source>
</evidence>
<dbReference type="VEuPathDB" id="TriTrypDB:LpyrH10_04_5370"/>
<dbReference type="EMBL" id="LGTL01000004">
    <property type="protein sequence ID" value="KPA83331.1"/>
    <property type="molecule type" value="Genomic_DNA"/>
</dbReference>
<accession>A0A0N0DXT9</accession>
<dbReference type="Proteomes" id="UP000037923">
    <property type="component" value="Unassembled WGS sequence"/>
</dbReference>
<feature type="compositionally biased region" description="Low complexity" evidence="1">
    <location>
        <begin position="149"/>
        <end position="160"/>
    </location>
</feature>
<feature type="compositionally biased region" description="Polar residues" evidence="1">
    <location>
        <begin position="270"/>
        <end position="280"/>
    </location>
</feature>
<feature type="compositionally biased region" description="Low complexity" evidence="1">
    <location>
        <begin position="113"/>
        <end position="126"/>
    </location>
</feature>
<gene>
    <name evidence="2" type="ORF">ABB37_02987</name>
</gene>
<feature type="compositionally biased region" description="Polar residues" evidence="1">
    <location>
        <begin position="183"/>
        <end position="192"/>
    </location>
</feature>
<dbReference type="RefSeq" id="XP_015661769.1">
    <property type="nucleotide sequence ID" value="XM_015800167.1"/>
</dbReference>
<dbReference type="OMA" id="ICHVADA"/>
<feature type="compositionally biased region" description="Basic and acidic residues" evidence="1">
    <location>
        <begin position="203"/>
        <end position="223"/>
    </location>
</feature>
<feature type="compositionally biased region" description="Basic and acidic residues" evidence="1">
    <location>
        <begin position="553"/>
        <end position="567"/>
    </location>
</feature>
<dbReference type="RefSeq" id="XP_015661770.1">
    <property type="nucleotide sequence ID" value="XM_015800168.1"/>
</dbReference>
<name>A0A0N0DXT9_LEPPY</name>
<organism evidence="2 3">
    <name type="scientific">Leptomonas pyrrhocoris</name>
    <name type="common">Firebug parasite</name>
    <dbReference type="NCBI Taxonomy" id="157538"/>
    <lineage>
        <taxon>Eukaryota</taxon>
        <taxon>Discoba</taxon>
        <taxon>Euglenozoa</taxon>
        <taxon>Kinetoplastea</taxon>
        <taxon>Metakinetoplastina</taxon>
        <taxon>Trypanosomatida</taxon>
        <taxon>Trypanosomatidae</taxon>
        <taxon>Leishmaniinae</taxon>
        <taxon>Leptomonas</taxon>
    </lineage>
</organism>
<proteinExistence type="predicted"/>
<feature type="compositionally biased region" description="Polar residues" evidence="1">
    <location>
        <begin position="127"/>
        <end position="136"/>
    </location>
</feature>
<dbReference type="EMBL" id="LGTL01000004">
    <property type="protein sequence ID" value="KPA83330.1"/>
    <property type="molecule type" value="Genomic_DNA"/>
</dbReference>
<protein>
    <submittedName>
        <fullName evidence="2">Uncharacterized protein</fullName>
    </submittedName>
</protein>
<feature type="region of interest" description="Disordered" evidence="1">
    <location>
        <begin position="39"/>
        <end position="78"/>
    </location>
</feature>
<feature type="compositionally biased region" description="Polar residues" evidence="1">
    <location>
        <begin position="226"/>
        <end position="242"/>
    </location>
</feature>
<feature type="region of interest" description="Disordered" evidence="1">
    <location>
        <begin position="176"/>
        <end position="318"/>
    </location>
</feature>
<sequence>MANVEPSADSYVCHVADAPTSHQHKRGSADDFVISADAYLLPPPSHDASHRYSSPHALTETSPTSLPGAHEPEHPQPATYVSNALRVQHLEELDERTADNSAVGRASLLAVESCPPSSRASPQQQSGPRHNLSQARPNVKAGNKRDDVAAPTGRAAPTAPAADALMTAFATDILEDDVASPDHPTSLTSEGLSASKGRTTKKPTIDAEEYPRPLSHPAEDRVRGYSMTQVPSSAEDGSSTSGYEDVRPQLLPPIVHAVPPCSGAAEIGNDKNSPASSTPHGRSPASLTRGENAPYTTRESDALVTAESEDSSSLTTYGGENSMRELVSHVDHDSFGFELREALQAIDFAAVLDEYRRNSSVESNALHDCRRLFRVLSMRKDALSAEDVYDLLVLFTPCGAAFREGVDFLWENCEGKSSLSFENFLLYGPRLRARLHGYELFSKLTDHDKLIVTHRRVLPAAPSVEANVARLQLLQLAEEQLQGNMRPQSRPFRLYEEIFLVEYQNFLSELALIPTGDVPQWVPDGDFAHEQRQTLPQLSMPLLQKESMGWGADGREACNDDGGDHEGLYAASAGPADDRPFVVPYSESEAAPSATSPVYRDANSSGRGLQSPRAREKPSGRRPSPGMKGAATSRKTKTWDGTGNPFGSRTARHGKSLAVTMQGRPRTDMRKNLGRFVEEEYWERRTLDDYLITQLQEMYSTE</sequence>
<dbReference type="OrthoDB" id="267890at2759"/>
<reference evidence="2 3" key="1">
    <citation type="submission" date="2015-07" db="EMBL/GenBank/DDBJ databases">
        <title>High-quality genome of monoxenous trypanosomatid Leptomonas pyrrhocoris.</title>
        <authorList>
            <person name="Flegontov P."/>
            <person name="Butenko A."/>
            <person name="Firsov S."/>
            <person name="Vlcek C."/>
            <person name="Logacheva M.D."/>
            <person name="Field M."/>
            <person name="Filatov D."/>
            <person name="Flegontova O."/>
            <person name="Gerasimov E."/>
            <person name="Jackson A.P."/>
            <person name="Kelly S."/>
            <person name="Opperdoes F."/>
            <person name="O'Reilly A."/>
            <person name="Votypka J."/>
            <person name="Yurchenko V."/>
            <person name="Lukes J."/>
        </authorList>
    </citation>
    <scope>NUCLEOTIDE SEQUENCE [LARGE SCALE GENOMIC DNA]</scope>
    <source>
        <strain evidence="2">H10</strain>
    </source>
</reference>
<evidence type="ECO:0000256" key="1">
    <source>
        <dbReference type="SAM" id="MobiDB-lite"/>
    </source>
</evidence>
<keyword evidence="3" id="KW-1185">Reference proteome</keyword>
<evidence type="ECO:0000313" key="2">
    <source>
        <dbReference type="EMBL" id="KPA83331.1"/>
    </source>
</evidence>
<dbReference type="AlphaFoldDB" id="A0A0N0DXT9"/>
<comment type="caution">
    <text evidence="2">The sequence shown here is derived from an EMBL/GenBank/DDBJ whole genome shotgun (WGS) entry which is preliminary data.</text>
</comment>
<feature type="region of interest" description="Disordered" evidence="1">
    <location>
        <begin position="551"/>
        <end position="651"/>
    </location>
</feature>
<feature type="region of interest" description="Disordered" evidence="1">
    <location>
        <begin position="113"/>
        <end position="160"/>
    </location>
</feature>